<dbReference type="PANTHER" id="PTHR33529:SF6">
    <property type="entry name" value="YJGP_YJGQ FAMILY PERMEASE"/>
    <property type="match status" value="1"/>
</dbReference>
<evidence type="ECO:0000256" key="2">
    <source>
        <dbReference type="ARBA" id="ARBA00022475"/>
    </source>
</evidence>
<evidence type="ECO:0000256" key="3">
    <source>
        <dbReference type="ARBA" id="ARBA00022692"/>
    </source>
</evidence>
<dbReference type="EMBL" id="UINC01040894">
    <property type="protein sequence ID" value="SVB41402.1"/>
    <property type="molecule type" value="Genomic_DNA"/>
</dbReference>
<feature type="non-terminal residue" evidence="7">
    <location>
        <position position="1"/>
    </location>
</feature>
<evidence type="ECO:0000256" key="6">
    <source>
        <dbReference type="SAM" id="Phobius"/>
    </source>
</evidence>
<keyword evidence="5 6" id="KW-0472">Membrane</keyword>
<protein>
    <recommendedName>
        <fullName evidence="8">LptF/LptG family permease</fullName>
    </recommendedName>
</protein>
<organism evidence="7">
    <name type="scientific">marine metagenome</name>
    <dbReference type="NCBI Taxonomy" id="408172"/>
    <lineage>
        <taxon>unclassified sequences</taxon>
        <taxon>metagenomes</taxon>
        <taxon>ecological metagenomes</taxon>
    </lineage>
</organism>
<evidence type="ECO:0000256" key="1">
    <source>
        <dbReference type="ARBA" id="ARBA00004651"/>
    </source>
</evidence>
<dbReference type="GO" id="GO:0043190">
    <property type="term" value="C:ATP-binding cassette (ABC) transporter complex"/>
    <property type="evidence" value="ECO:0007669"/>
    <property type="project" value="TreeGrafter"/>
</dbReference>
<keyword evidence="2" id="KW-1003">Cell membrane</keyword>
<evidence type="ECO:0008006" key="8">
    <source>
        <dbReference type="Google" id="ProtNLM"/>
    </source>
</evidence>
<evidence type="ECO:0000313" key="7">
    <source>
        <dbReference type="EMBL" id="SVB41402.1"/>
    </source>
</evidence>
<dbReference type="AlphaFoldDB" id="A0A382DTK1"/>
<gene>
    <name evidence="7" type="ORF">METZ01_LOCUS194256</name>
</gene>
<evidence type="ECO:0000256" key="4">
    <source>
        <dbReference type="ARBA" id="ARBA00022989"/>
    </source>
</evidence>
<sequence length="229" mass="25624">AFTIIAMDELLFINMSKSASLNEIHAQEELITSSDSLTWQLEDLSLIGANFIDEKNLENIQVIKFDEQGRVVSANQFIKGHYQDGNIIIDNLNQNNDQIVLSFNPASNISSQKLDRLTISSLYQLKGDYVSTGYDKDSQLIMSAIYSKILLPFSVIAIIFLAGSLMFGFVRSGGVGRQIVIGIFIGLIYDLFKDLSITSFITYQWPILFAYLLPIIVLFGSGAILYKRI</sequence>
<comment type="subcellular location">
    <subcellularLocation>
        <location evidence="1">Cell membrane</location>
        <topology evidence="1">Multi-pass membrane protein</topology>
    </subcellularLocation>
</comment>
<feature type="transmembrane region" description="Helical" evidence="6">
    <location>
        <begin position="204"/>
        <end position="226"/>
    </location>
</feature>
<dbReference type="GO" id="GO:0015920">
    <property type="term" value="P:lipopolysaccharide transport"/>
    <property type="evidence" value="ECO:0007669"/>
    <property type="project" value="TreeGrafter"/>
</dbReference>
<dbReference type="PANTHER" id="PTHR33529">
    <property type="entry name" value="SLR0882 PROTEIN-RELATED"/>
    <property type="match status" value="1"/>
</dbReference>
<feature type="transmembrane region" description="Helical" evidence="6">
    <location>
        <begin position="175"/>
        <end position="192"/>
    </location>
</feature>
<dbReference type="Pfam" id="PF03739">
    <property type="entry name" value="LptF_LptG"/>
    <property type="match status" value="1"/>
</dbReference>
<keyword evidence="4 6" id="KW-1133">Transmembrane helix</keyword>
<accession>A0A382DTK1</accession>
<evidence type="ECO:0000256" key="5">
    <source>
        <dbReference type="ARBA" id="ARBA00023136"/>
    </source>
</evidence>
<keyword evidence="3 6" id="KW-0812">Transmembrane</keyword>
<dbReference type="InterPro" id="IPR005495">
    <property type="entry name" value="LptG/LptF_permease"/>
</dbReference>
<reference evidence="7" key="1">
    <citation type="submission" date="2018-05" db="EMBL/GenBank/DDBJ databases">
        <authorList>
            <person name="Lanie J.A."/>
            <person name="Ng W.-L."/>
            <person name="Kazmierczak K.M."/>
            <person name="Andrzejewski T.M."/>
            <person name="Davidsen T.M."/>
            <person name="Wayne K.J."/>
            <person name="Tettelin H."/>
            <person name="Glass J.I."/>
            <person name="Rusch D."/>
            <person name="Podicherti R."/>
            <person name="Tsui H.-C.T."/>
            <person name="Winkler M.E."/>
        </authorList>
    </citation>
    <scope>NUCLEOTIDE SEQUENCE</scope>
</reference>
<proteinExistence type="predicted"/>
<feature type="transmembrane region" description="Helical" evidence="6">
    <location>
        <begin position="149"/>
        <end position="169"/>
    </location>
</feature>
<name>A0A382DTK1_9ZZZZ</name>